<dbReference type="Proteomes" id="UP000507962">
    <property type="component" value="Unassembled WGS sequence"/>
</dbReference>
<comment type="subcellular location">
    <subcellularLocation>
        <location evidence="5">Cell membrane</location>
        <topology evidence="5">Multi-pass membrane protein</topology>
    </subcellularLocation>
    <subcellularLocation>
        <location evidence="1">Membrane</location>
        <topology evidence="1">Multi-pass membrane protein</topology>
    </subcellularLocation>
</comment>
<protein>
    <recommendedName>
        <fullName evidence="5">Probable membrane transporter protein</fullName>
    </recommendedName>
</protein>
<evidence type="ECO:0000313" key="6">
    <source>
        <dbReference type="EMBL" id="VFQ43753.1"/>
    </source>
</evidence>
<feature type="transmembrane region" description="Helical" evidence="5">
    <location>
        <begin position="139"/>
        <end position="164"/>
    </location>
</feature>
<proteinExistence type="inferred from homology"/>
<dbReference type="PANTHER" id="PTHR43483:SF3">
    <property type="entry name" value="MEMBRANE TRANSPORTER PROTEIN HI_0806-RELATED"/>
    <property type="match status" value="1"/>
</dbReference>
<feature type="transmembrane region" description="Helical" evidence="5">
    <location>
        <begin position="176"/>
        <end position="198"/>
    </location>
</feature>
<evidence type="ECO:0000256" key="2">
    <source>
        <dbReference type="ARBA" id="ARBA00022692"/>
    </source>
</evidence>
<accession>A0A4U8YR71</accession>
<dbReference type="AlphaFoldDB" id="A0A4U8YR71"/>
<comment type="similarity">
    <text evidence="5">Belongs to the 4-toluene sulfonate uptake permease (TSUP) (TC 2.A.102) family.</text>
</comment>
<keyword evidence="3 5" id="KW-1133">Transmembrane helix</keyword>
<feature type="transmembrane region" description="Helical" evidence="5">
    <location>
        <begin position="89"/>
        <end position="119"/>
    </location>
</feature>
<feature type="transmembrane region" description="Helical" evidence="5">
    <location>
        <begin position="47"/>
        <end position="68"/>
    </location>
</feature>
<keyword evidence="5" id="KW-1003">Cell membrane</keyword>
<dbReference type="GO" id="GO:0005886">
    <property type="term" value="C:plasma membrane"/>
    <property type="evidence" value="ECO:0007669"/>
    <property type="project" value="UniProtKB-SubCell"/>
</dbReference>
<dbReference type="Pfam" id="PF01925">
    <property type="entry name" value="TauE"/>
    <property type="match status" value="1"/>
</dbReference>
<evidence type="ECO:0000256" key="4">
    <source>
        <dbReference type="ARBA" id="ARBA00023136"/>
    </source>
</evidence>
<evidence type="ECO:0000256" key="1">
    <source>
        <dbReference type="ARBA" id="ARBA00004141"/>
    </source>
</evidence>
<keyword evidence="2 5" id="KW-0812">Transmembrane</keyword>
<dbReference type="PANTHER" id="PTHR43483">
    <property type="entry name" value="MEMBRANE TRANSPORTER PROTEIN HI_0806-RELATED"/>
    <property type="match status" value="1"/>
</dbReference>
<feature type="transmembrane region" description="Helical" evidence="5">
    <location>
        <begin position="245"/>
        <end position="262"/>
    </location>
</feature>
<evidence type="ECO:0000313" key="7">
    <source>
        <dbReference type="Proteomes" id="UP000507962"/>
    </source>
</evidence>
<dbReference type="InterPro" id="IPR002781">
    <property type="entry name" value="TM_pro_TauE-like"/>
</dbReference>
<evidence type="ECO:0000256" key="5">
    <source>
        <dbReference type="RuleBase" id="RU363041"/>
    </source>
</evidence>
<feature type="transmembrane region" description="Helical" evidence="5">
    <location>
        <begin position="7"/>
        <end position="35"/>
    </location>
</feature>
<dbReference type="EMBL" id="CAADHO010000002">
    <property type="protein sequence ID" value="VFQ43753.1"/>
    <property type="molecule type" value="Genomic_DNA"/>
</dbReference>
<name>A0A4U8YR71_9BACT</name>
<gene>
    <name evidence="6" type="ORF">MSL71_13940</name>
</gene>
<keyword evidence="4 5" id="KW-0472">Membrane</keyword>
<feature type="transmembrane region" description="Helical" evidence="5">
    <location>
        <begin position="210"/>
        <end position="233"/>
    </location>
</feature>
<organism evidence="6 7">
    <name type="scientific">Desulfoluna butyratoxydans</name>
    <dbReference type="NCBI Taxonomy" id="231438"/>
    <lineage>
        <taxon>Bacteria</taxon>
        <taxon>Pseudomonadati</taxon>
        <taxon>Thermodesulfobacteriota</taxon>
        <taxon>Desulfobacteria</taxon>
        <taxon>Desulfobacterales</taxon>
        <taxon>Desulfolunaceae</taxon>
        <taxon>Desulfoluna</taxon>
    </lineage>
</organism>
<evidence type="ECO:0000256" key="3">
    <source>
        <dbReference type="ARBA" id="ARBA00022989"/>
    </source>
</evidence>
<sequence length="265" mass="27648">MLTSFMIYAVVGAIAGVLAGLLGIGGGLVIVPMLVFSFTLQHIPQELMMHLALGTSLASIIFTSVSSFRAHHKRGAVRWDVFKRITPGIIVGTLAGSCVASTLPTHILKGIFVAFLYYVATQMILGKKPAASRQLPRTAGIFGAGGVIGSFSSLVGIGGGTLSVPFLTWCNIPVHHAIGTSSAIGLPIALAGAFGYILNGLGTPDLPDLSLGFVYLPALFGTICFSVLTAPVGAKLAHSLPVDKLKRIFAILLYVVATRMLISVF</sequence>
<reference evidence="6 7" key="1">
    <citation type="submission" date="2019-03" db="EMBL/GenBank/DDBJ databases">
        <authorList>
            <person name="Nijsse B."/>
        </authorList>
    </citation>
    <scope>NUCLEOTIDE SEQUENCE [LARGE SCALE GENOMIC DNA]</scope>
    <source>
        <strain evidence="6">Desulfoluna butyratoxydans MSL71</strain>
    </source>
</reference>
<keyword evidence="7" id="KW-1185">Reference proteome</keyword>
<dbReference type="RefSeq" id="WP_180138150.1">
    <property type="nucleotide sequence ID" value="NZ_CAADHO010000002.1"/>
</dbReference>